<comment type="caution">
    <text evidence="1">The sequence shown here is derived from an EMBL/GenBank/DDBJ whole genome shotgun (WGS) entry which is preliminary data.</text>
</comment>
<evidence type="ECO:0000313" key="2">
    <source>
        <dbReference type="Proteomes" id="UP001651158"/>
    </source>
</evidence>
<sequence>MHNLQIATGTKYKIDKVDYFTRYTAQYDRFMYKKTYTRWPVAALEPDPEFAMTFKNLFDSVSFRSFAQLQEHFARFYEFLSRSKMINCPSRINFIYESGFLKLLNYNLRHNHLLAPVAILRDESRSTISKRRFHLRCPSGQALVADSSSQINPFVGVSSGLPLHSSKLRQLMSEMRSCTDIYIRHTHIGGFLYFKILVIVYNS</sequence>
<protein>
    <submittedName>
        <fullName evidence="1">Uncharacterized protein</fullName>
    </submittedName>
</protein>
<dbReference type="EMBL" id="JAKROA010000008">
    <property type="protein sequence ID" value="KAL5105436.1"/>
    <property type="molecule type" value="Genomic_DNA"/>
</dbReference>
<evidence type="ECO:0000313" key="1">
    <source>
        <dbReference type="EMBL" id="KAL5105436.1"/>
    </source>
</evidence>
<keyword evidence="2" id="KW-1185">Reference proteome</keyword>
<gene>
    <name evidence="1" type="ORF">TcWFU_004157</name>
</gene>
<organism evidence="1 2">
    <name type="scientific">Taenia crassiceps</name>
    <dbReference type="NCBI Taxonomy" id="6207"/>
    <lineage>
        <taxon>Eukaryota</taxon>
        <taxon>Metazoa</taxon>
        <taxon>Spiralia</taxon>
        <taxon>Lophotrochozoa</taxon>
        <taxon>Platyhelminthes</taxon>
        <taxon>Cestoda</taxon>
        <taxon>Eucestoda</taxon>
        <taxon>Cyclophyllidea</taxon>
        <taxon>Taeniidae</taxon>
        <taxon>Taenia</taxon>
    </lineage>
</organism>
<reference evidence="1 2" key="1">
    <citation type="journal article" date="2022" name="Front. Cell. Infect. Microbiol.">
        <title>The Genomes of Two Strains of Taenia crassiceps the Animal Model for the Study of Human Cysticercosis.</title>
        <authorList>
            <person name="Bobes R.J."/>
            <person name="Estrada K."/>
            <person name="Rios-Valencia D.G."/>
            <person name="Calderon-Gallegos A."/>
            <person name="de la Torre P."/>
            <person name="Carrero J.C."/>
            <person name="Sanchez-Flores A."/>
            <person name="Laclette J.P."/>
        </authorList>
    </citation>
    <scope>NUCLEOTIDE SEQUENCE [LARGE SCALE GENOMIC DNA]</scope>
    <source>
        <strain evidence="1">WFUcys</strain>
    </source>
</reference>
<accession>A0ABR4Q6W3</accession>
<proteinExistence type="predicted"/>
<dbReference type="Proteomes" id="UP001651158">
    <property type="component" value="Unassembled WGS sequence"/>
</dbReference>
<name>A0ABR4Q6W3_9CEST</name>